<dbReference type="Gene3D" id="3.90.1150.10">
    <property type="entry name" value="Aspartate Aminotransferase, domain 1"/>
    <property type="match status" value="1"/>
</dbReference>
<comment type="similarity">
    <text evidence="2">Belongs to the alliinase family.</text>
</comment>
<comment type="cofactor">
    <cofactor evidence="1">
        <name>pyridoxal 5'-phosphate</name>
        <dbReference type="ChEBI" id="CHEBI:597326"/>
    </cofactor>
</comment>
<dbReference type="PANTHER" id="PTHR43795">
    <property type="entry name" value="BIFUNCTIONAL ASPARTATE AMINOTRANSFERASE AND GLUTAMATE/ASPARTATE-PREPHENATE AMINOTRANSFERASE-RELATED"/>
    <property type="match status" value="1"/>
</dbReference>
<dbReference type="InterPro" id="IPR015422">
    <property type="entry name" value="PyrdxlP-dep_Trfase_small"/>
</dbReference>
<keyword evidence="5" id="KW-0808">Transferase</keyword>
<gene>
    <name evidence="5" type="primary">TAR2</name>
    <name evidence="5" type="ORF">MA16_Dca018456</name>
</gene>
<protein>
    <submittedName>
        <fullName evidence="5">Tryptophan aminotransferase-related protein 2</fullName>
    </submittedName>
</protein>
<dbReference type="GO" id="GO:0008483">
    <property type="term" value="F:transaminase activity"/>
    <property type="evidence" value="ECO:0007669"/>
    <property type="project" value="UniProtKB-KW"/>
</dbReference>
<dbReference type="InterPro" id="IPR006948">
    <property type="entry name" value="Alliinase_C"/>
</dbReference>
<evidence type="ECO:0000259" key="4">
    <source>
        <dbReference type="Pfam" id="PF04864"/>
    </source>
</evidence>
<keyword evidence="5" id="KW-0032">Aminotransferase</keyword>
<dbReference type="AlphaFoldDB" id="A0A2I0W2E9"/>
<feature type="domain" description="Alliinase C-terminal" evidence="4">
    <location>
        <begin position="28"/>
        <end position="393"/>
    </location>
</feature>
<proteinExistence type="inferred from homology"/>
<dbReference type="Gene3D" id="3.40.640.10">
    <property type="entry name" value="Type I PLP-dependent aspartate aminotransferase-like (Major domain)"/>
    <property type="match status" value="1"/>
</dbReference>
<dbReference type="Proteomes" id="UP000233837">
    <property type="component" value="Unassembled WGS sequence"/>
</dbReference>
<reference evidence="5 6" key="2">
    <citation type="journal article" date="2017" name="Nature">
        <title>The Apostasia genome and the evolution of orchids.</title>
        <authorList>
            <person name="Zhang G.Q."/>
            <person name="Liu K.W."/>
            <person name="Li Z."/>
            <person name="Lohaus R."/>
            <person name="Hsiao Y.Y."/>
            <person name="Niu S.C."/>
            <person name="Wang J.Y."/>
            <person name="Lin Y.C."/>
            <person name="Xu Q."/>
            <person name="Chen L.J."/>
            <person name="Yoshida K."/>
            <person name="Fujiwara S."/>
            <person name="Wang Z.W."/>
            <person name="Zhang Y.Q."/>
            <person name="Mitsuda N."/>
            <person name="Wang M."/>
            <person name="Liu G.H."/>
            <person name="Pecoraro L."/>
            <person name="Huang H.X."/>
            <person name="Xiao X.J."/>
            <person name="Lin M."/>
            <person name="Wu X.Y."/>
            <person name="Wu W.L."/>
            <person name="Chen Y.Y."/>
            <person name="Chang S.B."/>
            <person name="Sakamoto S."/>
            <person name="Ohme-Takagi M."/>
            <person name="Yagi M."/>
            <person name="Zeng S.J."/>
            <person name="Shen C.Y."/>
            <person name="Yeh C.M."/>
            <person name="Luo Y.B."/>
            <person name="Tsai W.C."/>
            <person name="Van de Peer Y."/>
            <person name="Liu Z.J."/>
        </authorList>
    </citation>
    <scope>NUCLEOTIDE SEQUENCE [LARGE SCALE GENOMIC DNA]</scope>
    <source>
        <tissue evidence="5">The whole plant</tissue>
    </source>
</reference>
<dbReference type="OrthoDB" id="2020362at2759"/>
<dbReference type="STRING" id="906689.A0A2I0W2E9"/>
<evidence type="ECO:0000313" key="6">
    <source>
        <dbReference type="Proteomes" id="UP000233837"/>
    </source>
</evidence>
<dbReference type="InterPro" id="IPR015424">
    <property type="entry name" value="PyrdxlP-dep_Trfase"/>
</dbReference>
<dbReference type="InterPro" id="IPR050478">
    <property type="entry name" value="Ethylene_sulfur-biosynth"/>
</dbReference>
<sequence>MADPVVPVDGLVVPASNGLPPHSQDSVINLDHGDPMIYEKFWKETGDVSSFKIEGWENLSYFSNRNNLCWFLHHEFASQVRRIHRLVGNASVDENCHIVVGNGSTQLYQAAIYALSTHPSLAETCRPIPVVSVVPHYSGYPAATDVLQSALYKWTGDANSFDPHTTDPFIEVICSPNNPDGRLNTSVFKQITNNIHDLAYYWPQYTPITNAADHNIMLFSVSKCTGHAGSRLGWALVKDKEVARRMVQFVELGTIGVSKDSQLRAATILRAVADGYEEGGGYKLFHFGRKVMTERWNRLRQVVTANGAFSLVEYPPPAYCGFMGEETSHLPAFAWLKYEGNLDIEDTANFLRTEHSMLTRSGKHFGTDSKYVRISLLEREETFNIFIDRMSSIF</sequence>
<dbReference type="SUPFAM" id="SSF53383">
    <property type="entry name" value="PLP-dependent transferases"/>
    <property type="match status" value="1"/>
</dbReference>
<reference evidence="5 6" key="1">
    <citation type="journal article" date="2016" name="Sci. Rep.">
        <title>The Dendrobium catenatum Lindl. genome sequence provides insights into polysaccharide synthase, floral development and adaptive evolution.</title>
        <authorList>
            <person name="Zhang G.Q."/>
            <person name="Xu Q."/>
            <person name="Bian C."/>
            <person name="Tsai W.C."/>
            <person name="Yeh C.M."/>
            <person name="Liu K.W."/>
            <person name="Yoshida K."/>
            <person name="Zhang L.S."/>
            <person name="Chang S.B."/>
            <person name="Chen F."/>
            <person name="Shi Y."/>
            <person name="Su Y.Y."/>
            <person name="Zhang Y.Q."/>
            <person name="Chen L.J."/>
            <person name="Yin Y."/>
            <person name="Lin M."/>
            <person name="Huang H."/>
            <person name="Deng H."/>
            <person name="Wang Z.W."/>
            <person name="Zhu S.L."/>
            <person name="Zhao X."/>
            <person name="Deng C."/>
            <person name="Niu S.C."/>
            <person name="Huang J."/>
            <person name="Wang M."/>
            <person name="Liu G.H."/>
            <person name="Yang H.J."/>
            <person name="Xiao X.J."/>
            <person name="Hsiao Y.Y."/>
            <person name="Wu W.L."/>
            <person name="Chen Y.Y."/>
            <person name="Mitsuda N."/>
            <person name="Ohme-Takagi M."/>
            <person name="Luo Y.B."/>
            <person name="Van de Peer Y."/>
            <person name="Liu Z.J."/>
        </authorList>
    </citation>
    <scope>NUCLEOTIDE SEQUENCE [LARGE SCALE GENOMIC DNA]</scope>
    <source>
        <tissue evidence="5">The whole plant</tissue>
    </source>
</reference>
<accession>A0A2I0W2E9</accession>
<name>A0A2I0W2E9_9ASPA</name>
<dbReference type="PANTHER" id="PTHR43795:SF22">
    <property type="entry name" value="TRYPTOPHAN AMINOTRANSFERASE-RELATED PROTEIN 2"/>
    <property type="match status" value="1"/>
</dbReference>
<evidence type="ECO:0000256" key="3">
    <source>
        <dbReference type="ARBA" id="ARBA00022898"/>
    </source>
</evidence>
<dbReference type="GO" id="GO:0006520">
    <property type="term" value="P:amino acid metabolic process"/>
    <property type="evidence" value="ECO:0007669"/>
    <property type="project" value="TreeGrafter"/>
</dbReference>
<dbReference type="GO" id="GO:0016846">
    <property type="term" value="F:carbon-sulfur lyase activity"/>
    <property type="evidence" value="ECO:0007669"/>
    <property type="project" value="InterPro"/>
</dbReference>
<dbReference type="CDD" id="cd00609">
    <property type="entry name" value="AAT_like"/>
    <property type="match status" value="1"/>
</dbReference>
<organism evidence="5 6">
    <name type="scientific">Dendrobium catenatum</name>
    <dbReference type="NCBI Taxonomy" id="906689"/>
    <lineage>
        <taxon>Eukaryota</taxon>
        <taxon>Viridiplantae</taxon>
        <taxon>Streptophyta</taxon>
        <taxon>Embryophyta</taxon>
        <taxon>Tracheophyta</taxon>
        <taxon>Spermatophyta</taxon>
        <taxon>Magnoliopsida</taxon>
        <taxon>Liliopsida</taxon>
        <taxon>Asparagales</taxon>
        <taxon>Orchidaceae</taxon>
        <taxon>Epidendroideae</taxon>
        <taxon>Malaxideae</taxon>
        <taxon>Dendrobiinae</taxon>
        <taxon>Dendrobium</taxon>
    </lineage>
</organism>
<keyword evidence="3" id="KW-0663">Pyridoxal phosphate</keyword>
<evidence type="ECO:0000256" key="2">
    <source>
        <dbReference type="ARBA" id="ARBA00006312"/>
    </source>
</evidence>
<dbReference type="Pfam" id="PF04864">
    <property type="entry name" value="Alliinase_C"/>
    <property type="match status" value="1"/>
</dbReference>
<dbReference type="InterPro" id="IPR037029">
    <property type="entry name" value="Alliinase_N_sf"/>
</dbReference>
<dbReference type="InterPro" id="IPR015421">
    <property type="entry name" value="PyrdxlP-dep_Trfase_major"/>
</dbReference>
<dbReference type="Gene3D" id="2.10.25.30">
    <property type="entry name" value="EGF-like, alliinase"/>
    <property type="match status" value="1"/>
</dbReference>
<dbReference type="EMBL" id="KZ502993">
    <property type="protein sequence ID" value="PKU69833.1"/>
    <property type="molecule type" value="Genomic_DNA"/>
</dbReference>
<evidence type="ECO:0000256" key="1">
    <source>
        <dbReference type="ARBA" id="ARBA00001933"/>
    </source>
</evidence>
<evidence type="ECO:0000313" key="5">
    <source>
        <dbReference type="EMBL" id="PKU69833.1"/>
    </source>
</evidence>
<keyword evidence="6" id="KW-1185">Reference proteome</keyword>